<reference evidence="2" key="2">
    <citation type="submission" date="2023-01" db="EMBL/GenBank/DDBJ databases">
        <title>Draft genome sequence of Agaribacter marinus strain NBRC 110023.</title>
        <authorList>
            <person name="Sun Q."/>
            <person name="Mori K."/>
        </authorList>
    </citation>
    <scope>NUCLEOTIDE SEQUENCE</scope>
    <source>
        <strain evidence="2">NBRC 110023</strain>
    </source>
</reference>
<protein>
    <submittedName>
        <fullName evidence="2">DUF805 domain-containing protein</fullName>
    </submittedName>
</protein>
<feature type="transmembrane region" description="Helical" evidence="1">
    <location>
        <begin position="107"/>
        <end position="125"/>
    </location>
</feature>
<dbReference type="GO" id="GO:0005886">
    <property type="term" value="C:plasma membrane"/>
    <property type="evidence" value="ECO:0007669"/>
    <property type="project" value="TreeGrafter"/>
</dbReference>
<evidence type="ECO:0000256" key="1">
    <source>
        <dbReference type="SAM" id="Phobius"/>
    </source>
</evidence>
<dbReference type="AlphaFoldDB" id="A0AA37WJE5"/>
<dbReference type="PANTHER" id="PTHR34980">
    <property type="entry name" value="INNER MEMBRANE PROTEIN-RELATED-RELATED"/>
    <property type="match status" value="1"/>
</dbReference>
<feature type="transmembrane region" description="Helical" evidence="1">
    <location>
        <begin position="75"/>
        <end position="95"/>
    </location>
</feature>
<organism evidence="2 3">
    <name type="scientific">Agaribacter marinus</name>
    <dbReference type="NCBI Taxonomy" id="1431249"/>
    <lineage>
        <taxon>Bacteria</taxon>
        <taxon>Pseudomonadati</taxon>
        <taxon>Pseudomonadota</taxon>
        <taxon>Gammaproteobacteria</taxon>
        <taxon>Alteromonadales</taxon>
        <taxon>Alteromonadaceae</taxon>
        <taxon>Agaribacter</taxon>
    </lineage>
</organism>
<dbReference type="RefSeq" id="WP_284218452.1">
    <property type="nucleotide sequence ID" value="NZ_BSOT01000007.1"/>
</dbReference>
<keyword evidence="3" id="KW-1185">Reference proteome</keyword>
<dbReference type="Proteomes" id="UP001156601">
    <property type="component" value="Unassembled WGS sequence"/>
</dbReference>
<gene>
    <name evidence="2" type="ORF">GCM10007852_30000</name>
</gene>
<keyword evidence="1" id="KW-0472">Membrane</keyword>
<sequence>MSVDAYQSPEADLSNSSNDVRVLSPKQILFTMEGRIGRKTYWLYYLGTVFSLLILFGILMAVLPSAGGESVIGGVIMMGAMLVFYVLMIWVSICISGKRWHDRNKSAWWILISFVPIIGGFWLLIENGFLKGDDGENRFGPPPF</sequence>
<keyword evidence="1" id="KW-1133">Transmembrane helix</keyword>
<dbReference type="Pfam" id="PF05656">
    <property type="entry name" value="DUF805"/>
    <property type="match status" value="1"/>
</dbReference>
<reference evidence="2" key="1">
    <citation type="journal article" date="2014" name="Int. J. Syst. Evol. Microbiol.">
        <title>Complete genome sequence of Corynebacterium casei LMG S-19264T (=DSM 44701T), isolated from a smear-ripened cheese.</title>
        <authorList>
            <consortium name="US DOE Joint Genome Institute (JGI-PGF)"/>
            <person name="Walter F."/>
            <person name="Albersmeier A."/>
            <person name="Kalinowski J."/>
            <person name="Ruckert C."/>
        </authorList>
    </citation>
    <scope>NUCLEOTIDE SEQUENCE</scope>
    <source>
        <strain evidence="2">NBRC 110023</strain>
    </source>
</reference>
<dbReference type="InterPro" id="IPR008523">
    <property type="entry name" value="DUF805"/>
</dbReference>
<name>A0AA37WJE5_9ALTE</name>
<keyword evidence="1" id="KW-0812">Transmembrane</keyword>
<accession>A0AA37WJE5</accession>
<proteinExistence type="predicted"/>
<comment type="caution">
    <text evidence="2">The sequence shown here is derived from an EMBL/GenBank/DDBJ whole genome shotgun (WGS) entry which is preliminary data.</text>
</comment>
<evidence type="ECO:0000313" key="3">
    <source>
        <dbReference type="Proteomes" id="UP001156601"/>
    </source>
</evidence>
<dbReference type="EMBL" id="BSOT01000007">
    <property type="protein sequence ID" value="GLR72092.1"/>
    <property type="molecule type" value="Genomic_DNA"/>
</dbReference>
<feature type="transmembrane region" description="Helical" evidence="1">
    <location>
        <begin position="42"/>
        <end position="63"/>
    </location>
</feature>
<evidence type="ECO:0000313" key="2">
    <source>
        <dbReference type="EMBL" id="GLR72092.1"/>
    </source>
</evidence>